<feature type="region of interest" description="Disordered" evidence="5">
    <location>
        <begin position="41"/>
        <end position="66"/>
    </location>
</feature>
<dbReference type="InterPro" id="IPR011658">
    <property type="entry name" value="PA14_dom"/>
</dbReference>
<organism evidence="8 9">
    <name type="scientific">Paenibacillus stellifer</name>
    <dbReference type="NCBI Taxonomy" id="169760"/>
    <lineage>
        <taxon>Bacteria</taxon>
        <taxon>Bacillati</taxon>
        <taxon>Bacillota</taxon>
        <taxon>Bacilli</taxon>
        <taxon>Bacillales</taxon>
        <taxon>Paenibacillaceae</taxon>
        <taxon>Paenibacillus</taxon>
    </lineage>
</organism>
<name>A0A089LMB6_9BACL</name>
<evidence type="ECO:0000256" key="4">
    <source>
        <dbReference type="PROSITE-ProRule" id="PRU01100"/>
    </source>
</evidence>
<dbReference type="SUPFAM" id="SSF51445">
    <property type="entry name" value="(Trans)glycosidases"/>
    <property type="match status" value="1"/>
</dbReference>
<feature type="domain" description="GH26" evidence="6">
    <location>
        <begin position="71"/>
        <end position="364"/>
    </location>
</feature>
<sequence length="534" mass="59813">MTLNIPRKYRIIAAVLCLFLLASLRPWSSGDNLEETVTREMDSLQSAPTSGVTTGTITRTAQSPVNPNATQEARELLQYLYDQSGKGLISGQHDYLEAPDDQMNKLKKLTGQYAILHGYELGPISGQSADMINKQRQGVVQSAINWYKGGGIVAMTFHEYLPGTSPDWSNVSKWISQDQFNAYVTPGTAEYNQLIADLDQVAVYLKMLQDAGVPVLWRPYHEMNGGWFWWGQKNNFSALWDIMYDRFVGKHKLNNLIWVWNPNVPNSNSGPYGDYYPGADKVDVLAADIYDNDYQQSYYDKLLKLADGKPIAIGESGELPDPQQLAKTQSQWVYVMTWGKMLTENNSTQKISSFMKSGYTLSREDFVKVKQGSTSTGKSNISNNISSGSSGGTNGLKGEYFNNRFLEGDPVYTRTDGPINFAWKKGSPVKELPDDYFSVLWTGRIKAPATGTYTFKLVADDGVRLWIDGKPIIKSWVLQNDVVRTATVKLKGNTYHAIRVEYFESKGKANVKLLWKVPGGQEEVIPKKALFLPE</sequence>
<dbReference type="GO" id="GO:0006080">
    <property type="term" value="P:substituted mannan metabolic process"/>
    <property type="evidence" value="ECO:0007669"/>
    <property type="project" value="InterPro"/>
</dbReference>
<keyword evidence="3 4" id="KW-0326">Glycosidase</keyword>
<dbReference type="EMBL" id="CP009286">
    <property type="protein sequence ID" value="AIQ62681.1"/>
    <property type="molecule type" value="Genomic_DNA"/>
</dbReference>
<dbReference type="Gene3D" id="3.90.182.10">
    <property type="entry name" value="Toxin - Anthrax Protective Antigen,domain 1"/>
    <property type="match status" value="1"/>
</dbReference>
<feature type="active site" description="Nucleophile" evidence="4">
    <location>
        <position position="315"/>
    </location>
</feature>
<evidence type="ECO:0000256" key="3">
    <source>
        <dbReference type="ARBA" id="ARBA00023295"/>
    </source>
</evidence>
<protein>
    <submittedName>
        <fullName evidence="8">Glycosyl hydrolase</fullName>
    </submittedName>
</protein>
<evidence type="ECO:0000313" key="9">
    <source>
        <dbReference type="Proteomes" id="UP000029507"/>
    </source>
</evidence>
<dbReference type="PRINTS" id="PR00739">
    <property type="entry name" value="GLHYDRLASE26"/>
</dbReference>
<dbReference type="InterPro" id="IPR017853">
    <property type="entry name" value="GH"/>
</dbReference>
<feature type="active site" description="Proton donor" evidence="4">
    <location>
        <position position="222"/>
    </location>
</feature>
<evidence type="ECO:0000259" key="6">
    <source>
        <dbReference type="PROSITE" id="PS51764"/>
    </source>
</evidence>
<dbReference type="PROSITE" id="PS51820">
    <property type="entry name" value="PA14"/>
    <property type="match status" value="1"/>
</dbReference>
<dbReference type="SUPFAM" id="SSF56988">
    <property type="entry name" value="Anthrax protective antigen"/>
    <property type="match status" value="1"/>
</dbReference>
<dbReference type="PANTHER" id="PTHR40079:SF4">
    <property type="entry name" value="GH26 DOMAIN-CONTAINING PROTEIN-RELATED"/>
    <property type="match status" value="1"/>
</dbReference>
<dbReference type="Pfam" id="PF02156">
    <property type="entry name" value="Glyco_hydro_26"/>
    <property type="match status" value="1"/>
</dbReference>
<dbReference type="STRING" id="169760.PSTEL_05795"/>
<dbReference type="InterPro" id="IPR037524">
    <property type="entry name" value="PA14/GLEYA"/>
</dbReference>
<dbReference type="InterPro" id="IPR022790">
    <property type="entry name" value="GH26_dom"/>
</dbReference>
<dbReference type="SMART" id="SM00758">
    <property type="entry name" value="PA14"/>
    <property type="match status" value="1"/>
</dbReference>
<feature type="domain" description="PA14" evidence="7">
    <location>
        <begin position="391"/>
        <end position="529"/>
    </location>
</feature>
<keyword evidence="9" id="KW-1185">Reference proteome</keyword>
<dbReference type="Pfam" id="PF07691">
    <property type="entry name" value="PA14"/>
    <property type="match status" value="1"/>
</dbReference>
<dbReference type="HOGENOM" id="CLU_018042_0_0_9"/>
<dbReference type="PROSITE" id="PS51764">
    <property type="entry name" value="GH26"/>
    <property type="match status" value="1"/>
</dbReference>
<evidence type="ECO:0000256" key="5">
    <source>
        <dbReference type="SAM" id="MobiDB-lite"/>
    </source>
</evidence>
<dbReference type="PANTHER" id="PTHR40079">
    <property type="entry name" value="MANNAN ENDO-1,4-BETA-MANNOSIDASE E-RELATED"/>
    <property type="match status" value="1"/>
</dbReference>
<evidence type="ECO:0000256" key="1">
    <source>
        <dbReference type="ARBA" id="ARBA00007754"/>
    </source>
</evidence>
<dbReference type="GO" id="GO:0016985">
    <property type="term" value="F:mannan endo-1,4-beta-mannosidase activity"/>
    <property type="evidence" value="ECO:0007669"/>
    <property type="project" value="InterPro"/>
</dbReference>
<feature type="compositionally biased region" description="Low complexity" evidence="5">
    <location>
        <begin position="49"/>
        <end position="60"/>
    </location>
</feature>
<evidence type="ECO:0000256" key="2">
    <source>
        <dbReference type="ARBA" id="ARBA00022801"/>
    </source>
</evidence>
<comment type="similarity">
    <text evidence="1 4">Belongs to the glycosyl hydrolase 26 family.</text>
</comment>
<dbReference type="AlphaFoldDB" id="A0A089LMB6"/>
<dbReference type="Proteomes" id="UP000029507">
    <property type="component" value="Chromosome"/>
</dbReference>
<reference evidence="8 9" key="1">
    <citation type="submission" date="2014-08" db="EMBL/GenBank/DDBJ databases">
        <title>Comparative genomics of the Paenibacillus odorifer group.</title>
        <authorList>
            <person name="den Bakker H.C."/>
            <person name="Tsai Y.-C."/>
            <person name="Martin N."/>
            <person name="Korlach J."/>
            <person name="Wiedmann M."/>
        </authorList>
    </citation>
    <scope>NUCLEOTIDE SEQUENCE [LARGE SCALE GENOMIC DNA]</scope>
    <source>
        <strain evidence="8 9">DSM 14472</strain>
    </source>
</reference>
<dbReference type="InterPro" id="IPR000805">
    <property type="entry name" value="Glyco_hydro_26"/>
</dbReference>
<accession>A0A089LMB6</accession>
<proteinExistence type="inferred from homology"/>
<dbReference type="KEGG" id="pste:PSTEL_05795"/>
<keyword evidence="2 4" id="KW-0378">Hydrolase</keyword>
<evidence type="ECO:0000313" key="8">
    <source>
        <dbReference type="EMBL" id="AIQ62681.1"/>
    </source>
</evidence>
<dbReference type="Gene3D" id="3.20.20.80">
    <property type="entry name" value="Glycosidases"/>
    <property type="match status" value="1"/>
</dbReference>
<gene>
    <name evidence="8" type="ORF">PSTEL_05795</name>
</gene>
<evidence type="ECO:0000259" key="7">
    <source>
        <dbReference type="PROSITE" id="PS51820"/>
    </source>
</evidence>